<keyword evidence="3" id="KW-1185">Reference proteome</keyword>
<dbReference type="Proteomes" id="UP000094043">
    <property type="component" value="Chromosome 3"/>
</dbReference>
<gene>
    <name evidence="2" type="ORF">L203_103046</name>
</gene>
<feature type="compositionally biased region" description="Polar residues" evidence="1">
    <location>
        <begin position="205"/>
        <end position="214"/>
    </location>
</feature>
<dbReference type="RefSeq" id="XP_066068550.1">
    <property type="nucleotide sequence ID" value="XM_066212453.1"/>
</dbReference>
<reference evidence="2" key="2">
    <citation type="journal article" date="2022" name="Elife">
        <title>Obligate sexual reproduction of a homothallic fungus closely related to the Cryptococcus pathogenic species complex.</title>
        <authorList>
            <person name="Passer A.R."/>
            <person name="Clancey S.A."/>
            <person name="Shea T."/>
            <person name="David-Palma M."/>
            <person name="Averette A.F."/>
            <person name="Boekhout T."/>
            <person name="Porcel B.M."/>
            <person name="Nowrousian M."/>
            <person name="Cuomo C.A."/>
            <person name="Sun S."/>
            <person name="Heitman J."/>
            <person name="Coelho M.A."/>
        </authorList>
    </citation>
    <scope>NUCLEOTIDE SEQUENCE</scope>
    <source>
        <strain evidence="2">CBS 7841</strain>
    </source>
</reference>
<name>A0A1E3IPN6_9TREE</name>
<dbReference type="GeneID" id="91087257"/>
<reference evidence="2" key="1">
    <citation type="submission" date="2016-06" db="EMBL/GenBank/DDBJ databases">
        <authorList>
            <person name="Cuomo C."/>
            <person name="Litvintseva A."/>
            <person name="Heitman J."/>
            <person name="Chen Y."/>
            <person name="Sun S."/>
            <person name="Springer D."/>
            <person name="Dromer F."/>
            <person name="Young S."/>
            <person name="Zeng Q."/>
            <person name="Chapman S."/>
            <person name="Gujja S."/>
            <person name="Saif S."/>
            <person name="Birren B."/>
        </authorList>
    </citation>
    <scope>NUCLEOTIDE SEQUENCE</scope>
    <source>
        <strain evidence="2">CBS 7841</strain>
    </source>
</reference>
<feature type="region of interest" description="Disordered" evidence="1">
    <location>
        <begin position="1"/>
        <end position="54"/>
    </location>
</feature>
<organism evidence="2 3">
    <name type="scientific">Cryptococcus depauperatus CBS 7841</name>
    <dbReference type="NCBI Taxonomy" id="1295531"/>
    <lineage>
        <taxon>Eukaryota</taxon>
        <taxon>Fungi</taxon>
        <taxon>Dikarya</taxon>
        <taxon>Basidiomycota</taxon>
        <taxon>Agaricomycotina</taxon>
        <taxon>Tremellomycetes</taxon>
        <taxon>Tremellales</taxon>
        <taxon>Cryptococcaceae</taxon>
        <taxon>Cryptococcus</taxon>
    </lineage>
</organism>
<dbReference type="VEuPathDB" id="FungiDB:L203_01680"/>
<feature type="compositionally biased region" description="Polar residues" evidence="1">
    <location>
        <begin position="40"/>
        <end position="54"/>
    </location>
</feature>
<dbReference type="AlphaFoldDB" id="A0A1E3IPN6"/>
<feature type="compositionally biased region" description="Low complexity" evidence="1">
    <location>
        <begin position="215"/>
        <end position="227"/>
    </location>
</feature>
<reference evidence="2" key="3">
    <citation type="submission" date="2024-01" db="EMBL/GenBank/DDBJ databases">
        <authorList>
            <person name="Coelho M.A."/>
            <person name="David-Palma M."/>
            <person name="Shea T."/>
            <person name="Sun S."/>
            <person name="Cuomo C.A."/>
            <person name="Heitman J."/>
        </authorList>
    </citation>
    <scope>NUCLEOTIDE SEQUENCE</scope>
    <source>
        <strain evidence="2">CBS 7841</strain>
    </source>
</reference>
<sequence>MLNRKRSHEDYNINYIKHSSPRTPLSAREEYRTHKRSREQTASPRRTKQSVRQTWRFSTPISQVGALPKTSIRTTYGASSPLSPYSKNFRSGMAGSNRIPSEDSNLLSITSNSPEACFVAEHSTPQKDRSLKISSSNGRPSIYQRPGALDIYQQDAGSEIVLGVTPYPSPRDTTGNIPTCSFQQALFGFGRLNLHDSVEHPEPMSRSTSARTALSIQTPPSSTSFQSPIIWDNITSRQNAPALSPLPSGPTCKRIKYSQDQADCPVVNQYQENDRFDRFRNMMKQLSESDSESDVEIVMEDPNQHNEEMKTETTLYQI</sequence>
<evidence type="ECO:0000313" key="3">
    <source>
        <dbReference type="Proteomes" id="UP000094043"/>
    </source>
</evidence>
<accession>A0A1E3IPN6</accession>
<proteinExistence type="predicted"/>
<feature type="region of interest" description="Disordered" evidence="1">
    <location>
        <begin position="199"/>
        <end position="227"/>
    </location>
</feature>
<evidence type="ECO:0000313" key="2">
    <source>
        <dbReference type="EMBL" id="WVN87850.1"/>
    </source>
</evidence>
<protein>
    <submittedName>
        <fullName evidence="2">Uncharacterized protein</fullName>
    </submittedName>
</protein>
<feature type="region of interest" description="Disordered" evidence="1">
    <location>
        <begin position="122"/>
        <end position="144"/>
    </location>
</feature>
<dbReference type="EMBL" id="CP143786">
    <property type="protein sequence ID" value="WVN87850.1"/>
    <property type="molecule type" value="Genomic_DNA"/>
</dbReference>
<evidence type="ECO:0000256" key="1">
    <source>
        <dbReference type="SAM" id="MobiDB-lite"/>
    </source>
</evidence>
<dbReference type="KEGG" id="cdep:91087257"/>